<keyword evidence="5" id="KW-1185">Reference proteome</keyword>
<dbReference type="Pfam" id="PF00395">
    <property type="entry name" value="SLH"/>
    <property type="match status" value="2"/>
</dbReference>
<feature type="chain" id="PRO_5038047999" evidence="2">
    <location>
        <begin position="24"/>
        <end position="742"/>
    </location>
</feature>
<comment type="caution">
    <text evidence="4">The sequence shown here is derived from an EMBL/GenBank/DDBJ whole genome shotgun (WGS) entry which is preliminary data.</text>
</comment>
<evidence type="ECO:0000256" key="2">
    <source>
        <dbReference type="SAM" id="SignalP"/>
    </source>
</evidence>
<evidence type="ECO:0000313" key="4">
    <source>
        <dbReference type="EMBL" id="MBC5726197.1"/>
    </source>
</evidence>
<accession>A0A923LXN7</accession>
<keyword evidence="1" id="KW-0677">Repeat</keyword>
<evidence type="ECO:0000256" key="1">
    <source>
        <dbReference type="ARBA" id="ARBA00022737"/>
    </source>
</evidence>
<name>A0A923LXN7_9FIRM</name>
<dbReference type="Proteomes" id="UP000606499">
    <property type="component" value="Unassembled WGS sequence"/>
</dbReference>
<dbReference type="EMBL" id="JACOPL010000012">
    <property type="protein sequence ID" value="MBC5726197.1"/>
    <property type="molecule type" value="Genomic_DNA"/>
</dbReference>
<dbReference type="PROSITE" id="PS51272">
    <property type="entry name" value="SLH"/>
    <property type="match status" value="2"/>
</dbReference>
<feature type="signal peptide" evidence="2">
    <location>
        <begin position="1"/>
        <end position="23"/>
    </location>
</feature>
<dbReference type="InterPro" id="IPR001119">
    <property type="entry name" value="SLH_dom"/>
</dbReference>
<evidence type="ECO:0000259" key="3">
    <source>
        <dbReference type="PROSITE" id="PS51272"/>
    </source>
</evidence>
<gene>
    <name evidence="4" type="ORF">H8S45_12110</name>
</gene>
<organism evidence="4 5">
    <name type="scientific">Agathobaculum faecis</name>
    <dbReference type="NCBI Taxonomy" id="2763013"/>
    <lineage>
        <taxon>Bacteria</taxon>
        <taxon>Bacillati</taxon>
        <taxon>Bacillota</taxon>
        <taxon>Clostridia</taxon>
        <taxon>Eubacteriales</taxon>
        <taxon>Butyricicoccaceae</taxon>
        <taxon>Agathobaculum</taxon>
    </lineage>
</organism>
<dbReference type="AlphaFoldDB" id="A0A923LXN7"/>
<dbReference type="RefSeq" id="WP_107631656.1">
    <property type="nucleotide sequence ID" value="NZ_JACOPL010000012.1"/>
</dbReference>
<reference evidence="4" key="1">
    <citation type="submission" date="2020-08" db="EMBL/GenBank/DDBJ databases">
        <title>Genome public.</title>
        <authorList>
            <person name="Liu C."/>
            <person name="Sun Q."/>
        </authorList>
    </citation>
    <scope>NUCLEOTIDE SEQUENCE</scope>
    <source>
        <strain evidence="4">NSJ-28</strain>
    </source>
</reference>
<protein>
    <submittedName>
        <fullName evidence="4">S-layer homology domain-containing protein</fullName>
    </submittedName>
</protein>
<evidence type="ECO:0000313" key="5">
    <source>
        <dbReference type="Proteomes" id="UP000606499"/>
    </source>
</evidence>
<feature type="domain" description="SLH" evidence="3">
    <location>
        <begin position="534"/>
        <end position="596"/>
    </location>
</feature>
<sequence length="742" mass="79310">MKARRIISAAMAAMLALGSTAFAADGQPKTERIVTTQNGTGYTVSSVGRHVIAVDDSSQSFAFAPTDGYDLSQLMITDGQFTDRADVASLDKDLTMNGTTYPIRYESKIDAQGTSVIRATVSIPAAQDDITLSAEAVSSEYTVTATSQSGAALSSGLTKLGKGEAYTMTAKPDGNLYCITRADLTIGQNKTSVALSKGCDEISQGYRFTMDAEGVLTVYCGGVTSSATIELKTAEREPGSDEVLVTVHTGRGISSEVSKDIVKKGSNYTVSFSANRGYAIDALTLEADGKTAYSTPNTNTVFIGTNAYRVSGNDSGCTVYLTDLQSNITVSAESVYDSDNLLVTTSAGTGVKIDKNCGSSVEVGTDVDFDIYVTDEDKYELDRITLQIGDSSQTVDADETSIRVSGETYRMTTDQDGVTHLYVTDIDKPVRVSATASRVSTSHSVTIQKSNNLTISKNTGSTVSHGKDVKFTIKPDSGYTVDTVTLKIGSKSETAYAGASIIAVDGTSYDMERSSDGTVTVYVNNVRANVSISAEAEKIATGSGSNGKIYIDRSVKSPFFVGYNSQFYPEDNMTRAEAVQMLVRMTNADPNASYPMAGFSDVQSDAYYANALDAFAYGGVVDVDTSYFRPYAPITRAEFVEMMYRLDTTGSYTGSTRFYDVSSVMREASAIAYCADRGWVNGYPDGSFQPSAYITRAEAAAVVNRTMGRTLSSSNVSGVNYTDVPQSHWAYNDILIASSYQW</sequence>
<feature type="domain" description="SLH" evidence="3">
    <location>
        <begin position="654"/>
        <end position="717"/>
    </location>
</feature>
<keyword evidence="2" id="KW-0732">Signal</keyword>
<proteinExistence type="predicted"/>